<dbReference type="PRINTS" id="PR00007">
    <property type="entry name" value="COMPLEMNTC1Q"/>
</dbReference>
<evidence type="ECO:0000259" key="4">
    <source>
        <dbReference type="PROSITE" id="PS50871"/>
    </source>
</evidence>
<evidence type="ECO:0000256" key="1">
    <source>
        <dbReference type="ARBA" id="ARBA00004613"/>
    </source>
</evidence>
<dbReference type="InterPro" id="IPR050822">
    <property type="entry name" value="Cerebellin_Synaptic_Org"/>
</dbReference>
<dbReference type="EnsemblMetazoa" id="G6868.1">
    <property type="protein sequence ID" value="G6868.1:cds"/>
    <property type="gene ID" value="G6868"/>
</dbReference>
<organism evidence="5 6">
    <name type="scientific">Magallana gigas</name>
    <name type="common">Pacific oyster</name>
    <name type="synonym">Crassostrea gigas</name>
    <dbReference type="NCBI Taxonomy" id="29159"/>
    <lineage>
        <taxon>Eukaryota</taxon>
        <taxon>Metazoa</taxon>
        <taxon>Spiralia</taxon>
        <taxon>Lophotrochozoa</taxon>
        <taxon>Mollusca</taxon>
        <taxon>Bivalvia</taxon>
        <taxon>Autobranchia</taxon>
        <taxon>Pteriomorphia</taxon>
        <taxon>Ostreida</taxon>
        <taxon>Ostreoidea</taxon>
        <taxon>Ostreidae</taxon>
        <taxon>Magallana</taxon>
    </lineage>
</organism>
<dbReference type="SMART" id="SM00110">
    <property type="entry name" value="C1Q"/>
    <property type="match status" value="1"/>
</dbReference>
<sequence length="200" mass="21922">MKAILRAVNGKLKTVDNLVHGSNSEQPFSSTQDALIKVSEEQFHLNNDGIESIRKRLLIGTNESTSFPSHISRVGFTAVATDHQMNMEMDQTVQFPKIITNVGNGFDSLTGIFRAPVPGLYLFSASILSHAGNEVRCQIVHNGEGLVYIFAGDTATHSTGAKSIVLDLVKNDEVWIKIVHSDDNIYGYSWSSFMGVLIIP</sequence>
<feature type="domain" description="C1q" evidence="4">
    <location>
        <begin position="69"/>
        <end position="200"/>
    </location>
</feature>
<keyword evidence="6" id="KW-1185">Reference proteome</keyword>
<proteinExistence type="predicted"/>
<dbReference type="Pfam" id="PF00386">
    <property type="entry name" value="C1q"/>
    <property type="match status" value="1"/>
</dbReference>
<name>A0A8W8NUT0_MAGGI</name>
<dbReference type="PANTHER" id="PTHR22923:SF116">
    <property type="entry name" value="C1Q DOMAIN-CONTAINING PROTEIN"/>
    <property type="match status" value="1"/>
</dbReference>
<keyword evidence="3" id="KW-0732">Signal</keyword>
<comment type="subcellular location">
    <subcellularLocation>
        <location evidence="1">Secreted</location>
    </subcellularLocation>
</comment>
<evidence type="ECO:0000313" key="5">
    <source>
        <dbReference type="EnsemblMetazoa" id="G6868.1:cds"/>
    </source>
</evidence>
<dbReference type="InterPro" id="IPR008983">
    <property type="entry name" value="Tumour_necrosis_fac-like_dom"/>
</dbReference>
<protein>
    <recommendedName>
        <fullName evidence="4">C1q domain-containing protein</fullName>
    </recommendedName>
</protein>
<evidence type="ECO:0000313" key="6">
    <source>
        <dbReference type="Proteomes" id="UP000005408"/>
    </source>
</evidence>
<evidence type="ECO:0000256" key="2">
    <source>
        <dbReference type="ARBA" id="ARBA00022525"/>
    </source>
</evidence>
<reference evidence="5" key="1">
    <citation type="submission" date="2022-08" db="UniProtKB">
        <authorList>
            <consortium name="EnsemblMetazoa"/>
        </authorList>
    </citation>
    <scope>IDENTIFICATION</scope>
    <source>
        <strain evidence="5">05x7-T-G4-1.051#20</strain>
    </source>
</reference>
<dbReference type="InterPro" id="IPR001073">
    <property type="entry name" value="C1q_dom"/>
</dbReference>
<keyword evidence="2" id="KW-0964">Secreted</keyword>
<dbReference type="GO" id="GO:0005576">
    <property type="term" value="C:extracellular region"/>
    <property type="evidence" value="ECO:0007669"/>
    <property type="project" value="UniProtKB-SubCell"/>
</dbReference>
<accession>A0A8W8NUT0</accession>
<evidence type="ECO:0000256" key="3">
    <source>
        <dbReference type="ARBA" id="ARBA00022729"/>
    </source>
</evidence>
<dbReference type="PANTHER" id="PTHR22923">
    <property type="entry name" value="CEREBELLIN-RELATED"/>
    <property type="match status" value="1"/>
</dbReference>
<dbReference type="Proteomes" id="UP000005408">
    <property type="component" value="Unassembled WGS sequence"/>
</dbReference>
<dbReference type="Gene3D" id="2.60.120.40">
    <property type="match status" value="1"/>
</dbReference>
<dbReference type="SUPFAM" id="SSF49842">
    <property type="entry name" value="TNF-like"/>
    <property type="match status" value="1"/>
</dbReference>
<dbReference type="AlphaFoldDB" id="A0A8W8NUT0"/>
<dbReference type="PROSITE" id="PS50871">
    <property type="entry name" value="C1Q"/>
    <property type="match status" value="1"/>
</dbReference>